<evidence type="ECO:0000256" key="1">
    <source>
        <dbReference type="SAM" id="MobiDB-lite"/>
    </source>
</evidence>
<evidence type="ECO:0000313" key="2">
    <source>
        <dbReference type="EMBL" id="JAA63436.1"/>
    </source>
</evidence>
<accession>L7MGV2</accession>
<reference evidence="2" key="1">
    <citation type="submission" date="2012-11" db="EMBL/GenBank/DDBJ databases">
        <authorList>
            <person name="Lucero-Rivera Y.E."/>
            <person name="Tovar-Ramirez D."/>
        </authorList>
    </citation>
    <scope>NUCLEOTIDE SEQUENCE</scope>
    <source>
        <tissue evidence="2">Salivary gland</tissue>
    </source>
</reference>
<feature type="non-terminal residue" evidence="2">
    <location>
        <position position="1"/>
    </location>
</feature>
<feature type="compositionally biased region" description="Basic and acidic residues" evidence="1">
    <location>
        <begin position="54"/>
        <end position="69"/>
    </location>
</feature>
<sequence>RFDKTAVRPIRANLLPLLCSSFSSIYMSRPPDRRVSEKASRETRKIVEALSNEELVHSDHCESDRHDSEPTAVEPRGAPRGSSRNSPEILTRSDVNSDEEQCCQVPTPVGTHDWEQCEVACESTHLGARSRTSSDSGNEERTTVQGGLQGALREWANEYGSKRRAVTALLKTLRTHGGLSHLPEDGRTLMRTPRKPLEQFPIYAMSPGKYCHFGLAAGLQRSLCHVEKLPAAIPLLFNIDGLPLSKSSKMQLWPIQCLPRDCGNVPPFVVGAFAGQSKPSSSNEFLRPFVRELQNLLAQGVNINGHTVQITVSAIICDAPARAFITSTKGHGGYSGCAKCTVEGSYINGRVAFPELDCPLRTDQSFRQQHDVEHHKGESVLLDLPIDIVNDLPLDYMHLALLGVMRKLLQLWLSGPLQVRLGPLDRNLFNEKSKLLNHHIPSEFPRRPRGLDELDRWKAVEFRLFVFYTGPLLLKFCLRDDLYQHFLLFHASLSILAKKELCQEHAGYASDLLRCFVVDFCELYGDEHVSFNVHSIIHLASDVKRHGELDSFSAFPFENNMQAIKRQLRKHGKPLEQLRNRMVESQSFTHCQASGEISVRLHRPYSGGVLLPQCGPPEYKRLSFSAFKIALSERDNCFAQDGHIVLAKNIAHMRVSNEPCIIGQEYLIKEDLYSSPFESSRLGIYVVSGLSDPKPWSLHKLQKMVKLPLNGKFLVIPELHTT</sequence>
<dbReference type="PANTHER" id="PTHR33053:SF24">
    <property type="entry name" value="TRANSPOSASE DOMAIN-CONTAINING PROTEIN"/>
    <property type="match status" value="1"/>
</dbReference>
<dbReference type="PANTHER" id="PTHR33053">
    <property type="entry name" value="PROTEIN, PUTATIVE-RELATED"/>
    <property type="match status" value="1"/>
</dbReference>
<dbReference type="AlphaFoldDB" id="L7MGV2"/>
<protein>
    <submittedName>
        <fullName evidence="2">Uncharacterized protein</fullName>
    </submittedName>
</protein>
<dbReference type="EMBL" id="GACK01001598">
    <property type="protein sequence ID" value="JAA63436.1"/>
    <property type="molecule type" value="mRNA"/>
</dbReference>
<name>L7MGV2_RHIPC</name>
<proteinExistence type="evidence at transcript level"/>
<feature type="region of interest" description="Disordered" evidence="1">
    <location>
        <begin position="125"/>
        <end position="147"/>
    </location>
</feature>
<organism evidence="2">
    <name type="scientific">Rhipicephalus pulchellus</name>
    <name type="common">Yellow backed tick</name>
    <name type="synonym">Dermacentor pulchellus</name>
    <dbReference type="NCBI Taxonomy" id="72859"/>
    <lineage>
        <taxon>Eukaryota</taxon>
        <taxon>Metazoa</taxon>
        <taxon>Ecdysozoa</taxon>
        <taxon>Arthropoda</taxon>
        <taxon>Chelicerata</taxon>
        <taxon>Arachnida</taxon>
        <taxon>Acari</taxon>
        <taxon>Parasitiformes</taxon>
        <taxon>Ixodida</taxon>
        <taxon>Ixodoidea</taxon>
        <taxon>Ixodidae</taxon>
        <taxon>Rhipicephalinae</taxon>
        <taxon>Rhipicephalus</taxon>
        <taxon>Rhipicephalus</taxon>
    </lineage>
</organism>
<reference evidence="2" key="2">
    <citation type="journal article" date="2015" name="J. Proteomics">
        <title>Sexual differences in the sialomes of the zebra tick, Rhipicephalus pulchellus.</title>
        <authorList>
            <person name="Tan A.W."/>
            <person name="Francischetti I.M."/>
            <person name="Slovak M."/>
            <person name="Kini R.M."/>
            <person name="Ribeiro J.M."/>
        </authorList>
    </citation>
    <scope>NUCLEOTIDE SEQUENCE</scope>
    <source>
        <tissue evidence="2">Salivary gland</tissue>
    </source>
</reference>
<feature type="region of interest" description="Disordered" evidence="1">
    <location>
        <begin position="52"/>
        <end position="104"/>
    </location>
</feature>